<sequence>MAEPTPHALRRRDALARGYTDSEIRTLCRNGGLRRLRPGTYLRDRTELDPLQRHGELIRATLPGVSSDAVVSHQSAAVLHGLPVWGIPLDRVHVTRDKTGGGRRTRHLHSHSAPLPAPEVVVRNGIRLTSLARTVADLCRTVSFEASVAVGDAALHTALVSPEEVTDAAAYAAGRPGYPAALRALSFLDGRSESVGESRSRVVVASLNLPTPDLQASLLDVDGLLMGRVDFLFVEAGVVGEFDGKVKYGKYLRDGQDPGDAVFAEKQREDRIRDTGWEVARWTWRDLDTPHAIGARLRRAMQRHAGRPRPLGAVMRAH</sequence>
<protein>
    <recommendedName>
        <fullName evidence="3">Transcriptional regulator, AbiEi antitoxin, Type IV TA system</fullName>
    </recommendedName>
</protein>
<dbReference type="Proteomes" id="UP001629745">
    <property type="component" value="Unassembled WGS sequence"/>
</dbReference>
<keyword evidence="2" id="KW-1185">Reference proteome</keyword>
<dbReference type="EMBL" id="JBDLNV010000001">
    <property type="protein sequence ID" value="MFM1721790.1"/>
    <property type="molecule type" value="Genomic_DNA"/>
</dbReference>
<reference evidence="1 2" key="1">
    <citation type="submission" date="2023-11" db="EMBL/GenBank/DDBJ databases">
        <authorList>
            <person name="Val-Calvo J."/>
            <person name="Scortti M."/>
            <person name="Vazquez-Boland J."/>
        </authorList>
    </citation>
    <scope>NUCLEOTIDE SEQUENCE [LARGE SCALE GENOMIC DNA]</scope>
    <source>
        <strain evidence="1 2">PAM 2766</strain>
    </source>
</reference>
<proteinExistence type="predicted"/>
<organism evidence="1 2">
    <name type="scientific">Rhodococcus parequi</name>
    <dbReference type="NCBI Taxonomy" id="3137122"/>
    <lineage>
        <taxon>Bacteria</taxon>
        <taxon>Bacillati</taxon>
        <taxon>Actinomycetota</taxon>
        <taxon>Actinomycetes</taxon>
        <taxon>Mycobacteriales</taxon>
        <taxon>Nocardiaceae</taxon>
        <taxon>Rhodococcus</taxon>
    </lineage>
</organism>
<gene>
    <name evidence="1" type="ORF">ABEU20_000318</name>
</gene>
<accession>A0ABW9F8N6</accession>
<comment type="caution">
    <text evidence="1">The sequence shown here is derived from an EMBL/GenBank/DDBJ whole genome shotgun (WGS) entry which is preliminary data.</text>
</comment>
<name>A0ABW9F8N6_9NOCA</name>
<evidence type="ECO:0000313" key="1">
    <source>
        <dbReference type="EMBL" id="MFM1721790.1"/>
    </source>
</evidence>
<evidence type="ECO:0008006" key="3">
    <source>
        <dbReference type="Google" id="ProtNLM"/>
    </source>
</evidence>
<evidence type="ECO:0000313" key="2">
    <source>
        <dbReference type="Proteomes" id="UP001629745"/>
    </source>
</evidence>
<dbReference type="RefSeq" id="WP_420162412.1">
    <property type="nucleotide sequence ID" value="NZ_JBDLNV010000001.1"/>
</dbReference>